<protein>
    <submittedName>
        <fullName evidence="2">Uncharacterized protein</fullName>
    </submittedName>
</protein>
<comment type="caution">
    <text evidence="2">The sequence shown here is derived from an EMBL/GenBank/DDBJ whole genome shotgun (WGS) entry which is preliminary data.</text>
</comment>
<dbReference type="InParanoid" id="A8NWJ6"/>
<proteinExistence type="predicted"/>
<reference evidence="2 3" key="1">
    <citation type="journal article" date="2010" name="Proc. Natl. Acad. Sci. U.S.A.">
        <title>Insights into evolution of multicellular fungi from the assembled chromosomes of the mushroom Coprinopsis cinerea (Coprinus cinereus).</title>
        <authorList>
            <person name="Stajich J.E."/>
            <person name="Wilke S.K."/>
            <person name="Ahren D."/>
            <person name="Au C.H."/>
            <person name="Birren B.W."/>
            <person name="Borodovsky M."/>
            <person name="Burns C."/>
            <person name="Canback B."/>
            <person name="Casselton L.A."/>
            <person name="Cheng C.K."/>
            <person name="Deng J."/>
            <person name="Dietrich F.S."/>
            <person name="Fargo D.C."/>
            <person name="Farman M.L."/>
            <person name="Gathman A.C."/>
            <person name="Goldberg J."/>
            <person name="Guigo R."/>
            <person name="Hoegger P.J."/>
            <person name="Hooker J.B."/>
            <person name="Huggins A."/>
            <person name="James T.Y."/>
            <person name="Kamada T."/>
            <person name="Kilaru S."/>
            <person name="Kodira C."/>
            <person name="Kues U."/>
            <person name="Kupfer D."/>
            <person name="Kwan H.S."/>
            <person name="Lomsadze A."/>
            <person name="Li W."/>
            <person name="Lilly W.W."/>
            <person name="Ma L.J."/>
            <person name="Mackey A.J."/>
            <person name="Manning G."/>
            <person name="Martin F."/>
            <person name="Muraguchi H."/>
            <person name="Natvig D.O."/>
            <person name="Palmerini H."/>
            <person name="Ramesh M.A."/>
            <person name="Rehmeyer C.J."/>
            <person name="Roe B.A."/>
            <person name="Shenoy N."/>
            <person name="Stanke M."/>
            <person name="Ter-Hovhannisyan V."/>
            <person name="Tunlid A."/>
            <person name="Velagapudi R."/>
            <person name="Vision T.J."/>
            <person name="Zeng Q."/>
            <person name="Zolan M.E."/>
            <person name="Pukkila P.J."/>
        </authorList>
    </citation>
    <scope>NUCLEOTIDE SEQUENCE [LARGE SCALE GENOMIC DNA]</scope>
    <source>
        <strain evidence="3">Okayama-7 / 130 / ATCC MYA-4618 / FGSC 9003</strain>
    </source>
</reference>
<dbReference type="CDD" id="cd20557">
    <property type="entry name" value="CYCLIN_ScPCL1-like"/>
    <property type="match status" value="1"/>
</dbReference>
<dbReference type="EMBL" id="AACS02000005">
    <property type="protein sequence ID" value="EAU84526.2"/>
    <property type="molecule type" value="Genomic_DNA"/>
</dbReference>
<dbReference type="Gene3D" id="1.10.472.10">
    <property type="entry name" value="Cyclin-like"/>
    <property type="match status" value="1"/>
</dbReference>
<evidence type="ECO:0000313" key="3">
    <source>
        <dbReference type="Proteomes" id="UP000001861"/>
    </source>
</evidence>
<name>A8NWJ6_COPC7</name>
<dbReference type="Proteomes" id="UP000001861">
    <property type="component" value="Unassembled WGS sequence"/>
</dbReference>
<dbReference type="VEuPathDB" id="FungiDB:CC1G_00045"/>
<dbReference type="HOGENOM" id="CLU_776154_0_0_1"/>
<dbReference type="KEGG" id="cci:CC1G_00045"/>
<dbReference type="STRING" id="240176.A8NWJ6"/>
<gene>
    <name evidence="2" type="ORF">CC1G_00045</name>
</gene>
<dbReference type="AlphaFoldDB" id="A8NWJ6"/>
<feature type="region of interest" description="Disordered" evidence="1">
    <location>
        <begin position="1"/>
        <end position="34"/>
    </location>
</feature>
<keyword evidence="3" id="KW-1185">Reference proteome</keyword>
<dbReference type="GeneID" id="6013463"/>
<dbReference type="RefSeq" id="XP_001836909.2">
    <property type="nucleotide sequence ID" value="XM_001836857.2"/>
</dbReference>
<sequence length="357" mass="39585">MPSNSPSRPTERLEMRVPNPLSKTFRTSSSSDSSHTIQVMTHTISDQKQLECPRPVYPTFYPAKKPRILQINGSPPDDLTAPCISNSSSLSDLHFDTTGVESHIQTLSGQTSPSETSYRVNCIPCLGPLSPVEDDAASSSSGSYLATPSDYRLTPHSARRDQELDEQCSRPDVGQCSRTVPSSWLALYLVTTLLRKDVEGSLLDLSSILKYSQVTQVRLNTIIHDLHLDERIMLLALYYLDRLYPDGAFLLGIHASEAVSWAFVIARAFLVGVMLAELWIDDNPHHISVFARLCLSPTKTAAQIQRKALVALGYNLTVNGLIWKTWLSRLQLKCIIYELSVEVQASLLPNASIKTDT</sequence>
<evidence type="ECO:0000313" key="2">
    <source>
        <dbReference type="EMBL" id="EAU84526.2"/>
    </source>
</evidence>
<organism evidence="2 3">
    <name type="scientific">Coprinopsis cinerea (strain Okayama-7 / 130 / ATCC MYA-4618 / FGSC 9003)</name>
    <name type="common">Inky cap fungus</name>
    <name type="synonym">Hormographiella aspergillata</name>
    <dbReference type="NCBI Taxonomy" id="240176"/>
    <lineage>
        <taxon>Eukaryota</taxon>
        <taxon>Fungi</taxon>
        <taxon>Dikarya</taxon>
        <taxon>Basidiomycota</taxon>
        <taxon>Agaricomycotina</taxon>
        <taxon>Agaricomycetes</taxon>
        <taxon>Agaricomycetidae</taxon>
        <taxon>Agaricales</taxon>
        <taxon>Agaricineae</taxon>
        <taxon>Psathyrellaceae</taxon>
        <taxon>Coprinopsis</taxon>
    </lineage>
</organism>
<evidence type="ECO:0000256" key="1">
    <source>
        <dbReference type="SAM" id="MobiDB-lite"/>
    </source>
</evidence>
<accession>A8NWJ6</accession>
<dbReference type="OrthoDB" id="3057497at2759"/>